<accession>A0ABW0VVT4</accession>
<reference evidence="3" key="1">
    <citation type="journal article" date="2019" name="Int. J. Syst. Evol. Microbiol.">
        <title>The Global Catalogue of Microorganisms (GCM) 10K type strain sequencing project: providing services to taxonomists for standard genome sequencing and annotation.</title>
        <authorList>
            <consortium name="The Broad Institute Genomics Platform"/>
            <consortium name="The Broad Institute Genome Sequencing Center for Infectious Disease"/>
            <person name="Wu L."/>
            <person name="Ma J."/>
        </authorList>
    </citation>
    <scope>NUCLEOTIDE SEQUENCE [LARGE SCALE GENOMIC DNA]</scope>
    <source>
        <strain evidence="3">CGMCC 1.3240</strain>
    </source>
</reference>
<dbReference type="InterPro" id="IPR003680">
    <property type="entry name" value="Flavodoxin_fold"/>
</dbReference>
<dbReference type="SUPFAM" id="SSF52218">
    <property type="entry name" value="Flavoproteins"/>
    <property type="match status" value="1"/>
</dbReference>
<evidence type="ECO:0000259" key="1">
    <source>
        <dbReference type="Pfam" id="PF02525"/>
    </source>
</evidence>
<name>A0ABW0VVT4_9BACL</name>
<organism evidence="2 3">
    <name type="scientific">Paenibacillus solisilvae</name>
    <dbReference type="NCBI Taxonomy" id="2486751"/>
    <lineage>
        <taxon>Bacteria</taxon>
        <taxon>Bacillati</taxon>
        <taxon>Bacillota</taxon>
        <taxon>Bacilli</taxon>
        <taxon>Bacillales</taxon>
        <taxon>Paenibacillaceae</taxon>
        <taxon>Paenibacillus</taxon>
    </lineage>
</organism>
<comment type="caution">
    <text evidence="2">The sequence shown here is derived from an EMBL/GenBank/DDBJ whole genome shotgun (WGS) entry which is preliminary data.</text>
</comment>
<evidence type="ECO:0000313" key="2">
    <source>
        <dbReference type="EMBL" id="MFC5649956.1"/>
    </source>
</evidence>
<gene>
    <name evidence="2" type="ORF">ACFPYJ_12655</name>
</gene>
<dbReference type="Gene3D" id="3.40.50.360">
    <property type="match status" value="1"/>
</dbReference>
<protein>
    <submittedName>
        <fullName evidence="2">NAD(P)H-dependent oxidoreductase</fullName>
    </submittedName>
</protein>
<keyword evidence="3" id="KW-1185">Reference proteome</keyword>
<sequence length="90" mass="10072">MGAAVSTYGAAETYQPDGSNRFTLREYLRPIEGMANFVNASYLPPFSLSDVGNVTDEQLEQSKSDYVWHIDNAQGKILDAAYARRKEYSN</sequence>
<dbReference type="Pfam" id="PF02525">
    <property type="entry name" value="Flavodoxin_2"/>
    <property type="match status" value="1"/>
</dbReference>
<feature type="domain" description="Flavodoxin-like fold" evidence="1">
    <location>
        <begin position="5"/>
        <end position="66"/>
    </location>
</feature>
<proteinExistence type="predicted"/>
<dbReference type="RefSeq" id="WP_379188604.1">
    <property type="nucleotide sequence ID" value="NZ_JBHSOW010000043.1"/>
</dbReference>
<dbReference type="EMBL" id="JBHSOW010000043">
    <property type="protein sequence ID" value="MFC5649956.1"/>
    <property type="molecule type" value="Genomic_DNA"/>
</dbReference>
<dbReference type="InterPro" id="IPR029039">
    <property type="entry name" value="Flavoprotein-like_sf"/>
</dbReference>
<evidence type="ECO:0000313" key="3">
    <source>
        <dbReference type="Proteomes" id="UP001596047"/>
    </source>
</evidence>
<dbReference type="Proteomes" id="UP001596047">
    <property type="component" value="Unassembled WGS sequence"/>
</dbReference>